<sequence>MSQRILIVAESIDVEDSSGTKGRVALIKNLSLLGYEVTVFHYTRKEIKLEGIKTISIKEIRSGFLFLLSRLERQIRYRFRLRLNKYIENYFGFSFTLLNDSNSIAKALGKVSVSEYDIIVTLSKGGSFRPHHSVLKLPQWHKKWLAYIHDPYPMHHYPKPYTWRESGSKKKEEFISEISKNARWSGFPSLLLKEWMGQFHPNFLKTGVIIPHQNFYSDTPDIAIPEFFNPNEFNLLHAGTLLGARNPEWLLEAFKNFISENPDAKACSKLLFIGGENPHVSEKSANDNIYVSKGYMKFETVYSLQNKTAVNIILEAKSNISPFLPGKFPHCVEANKPILLLGPQKSEAKRLLGSDYPYWSEIDDINKIKEHIESLYFQWKNDSFKEISNRDSLLGYLGPEYLKGVIESLNISQ</sequence>
<proteinExistence type="predicted"/>
<gene>
    <name evidence="1" type="ORF">ACFSYS_13170</name>
</gene>
<evidence type="ECO:0000313" key="1">
    <source>
        <dbReference type="EMBL" id="MFD2834241.1"/>
    </source>
</evidence>
<accession>A0ABW5X5M1</accession>
<dbReference type="RefSeq" id="WP_251739128.1">
    <property type="nucleotide sequence ID" value="NZ_JBHUOJ010000032.1"/>
</dbReference>
<protein>
    <submittedName>
        <fullName evidence="1">UDP-glycosyltransferase</fullName>
    </submittedName>
</protein>
<name>A0ABW5X5M1_9FLAO</name>
<dbReference type="SUPFAM" id="SSF53756">
    <property type="entry name" value="UDP-Glycosyltransferase/glycogen phosphorylase"/>
    <property type="match status" value="1"/>
</dbReference>
<comment type="caution">
    <text evidence="1">The sequence shown here is derived from an EMBL/GenBank/DDBJ whole genome shotgun (WGS) entry which is preliminary data.</text>
</comment>
<keyword evidence="2" id="KW-1185">Reference proteome</keyword>
<organism evidence="1 2">
    <name type="scientific">Christiangramia antarctica</name>
    <dbReference type="NCBI Taxonomy" id="2058158"/>
    <lineage>
        <taxon>Bacteria</taxon>
        <taxon>Pseudomonadati</taxon>
        <taxon>Bacteroidota</taxon>
        <taxon>Flavobacteriia</taxon>
        <taxon>Flavobacteriales</taxon>
        <taxon>Flavobacteriaceae</taxon>
        <taxon>Christiangramia</taxon>
    </lineage>
</organism>
<evidence type="ECO:0000313" key="2">
    <source>
        <dbReference type="Proteomes" id="UP001597438"/>
    </source>
</evidence>
<reference evidence="2" key="1">
    <citation type="journal article" date="2019" name="Int. J. Syst. Evol. Microbiol.">
        <title>The Global Catalogue of Microorganisms (GCM) 10K type strain sequencing project: providing services to taxonomists for standard genome sequencing and annotation.</title>
        <authorList>
            <consortium name="The Broad Institute Genomics Platform"/>
            <consortium name="The Broad Institute Genome Sequencing Center for Infectious Disease"/>
            <person name="Wu L."/>
            <person name="Ma J."/>
        </authorList>
    </citation>
    <scope>NUCLEOTIDE SEQUENCE [LARGE SCALE GENOMIC DNA]</scope>
    <source>
        <strain evidence="2">KCTC 52925</strain>
    </source>
</reference>
<dbReference type="EMBL" id="JBHUOJ010000032">
    <property type="protein sequence ID" value="MFD2834241.1"/>
    <property type="molecule type" value="Genomic_DNA"/>
</dbReference>
<dbReference type="Proteomes" id="UP001597438">
    <property type="component" value="Unassembled WGS sequence"/>
</dbReference>